<dbReference type="Gramene" id="KRH06106">
    <property type="protein sequence ID" value="KRH06106"/>
    <property type="gene ID" value="GLYMA_16G004900"/>
</dbReference>
<dbReference type="EnsemblPlants" id="KRH06106">
    <property type="protein sequence ID" value="KRH06106"/>
    <property type="gene ID" value="GLYMA_16G004900"/>
</dbReference>
<dbReference type="SMART" id="SM00360">
    <property type="entry name" value="RRM"/>
    <property type="match status" value="1"/>
</dbReference>
<dbReference type="GO" id="GO:0006397">
    <property type="term" value="P:mRNA processing"/>
    <property type="evidence" value="ECO:0007669"/>
    <property type="project" value="UniProtKB-KW"/>
</dbReference>
<name>A0A0R0FJ89_SOYBN</name>
<evidence type="ECO:0000256" key="1">
    <source>
        <dbReference type="ARBA" id="ARBA00022664"/>
    </source>
</evidence>
<evidence type="ECO:0000259" key="5">
    <source>
        <dbReference type="PROSITE" id="PS50102"/>
    </source>
</evidence>
<dbReference type="EMBL" id="CM000849">
    <property type="protein sequence ID" value="KRH06106.1"/>
    <property type="molecule type" value="Genomic_DNA"/>
</dbReference>
<gene>
    <name evidence="6" type="ORF">GLYMA_16G004900</name>
</gene>
<dbReference type="AlphaFoldDB" id="A0A0R0FJ89"/>
<dbReference type="InParanoid" id="A0A0R0FJ89"/>
<reference evidence="7" key="2">
    <citation type="submission" date="2018-02" db="UniProtKB">
        <authorList>
            <consortium name="EnsemblPlants"/>
        </authorList>
    </citation>
    <scope>IDENTIFICATION</scope>
    <source>
        <strain evidence="7">Williams 82</strain>
    </source>
</reference>
<evidence type="ECO:0000313" key="8">
    <source>
        <dbReference type="Proteomes" id="UP000008827"/>
    </source>
</evidence>
<dbReference type="InterPro" id="IPR012677">
    <property type="entry name" value="Nucleotide-bd_a/b_plait_sf"/>
</dbReference>
<dbReference type="GO" id="GO:0003729">
    <property type="term" value="F:mRNA binding"/>
    <property type="evidence" value="ECO:0000318"/>
    <property type="project" value="GO_Central"/>
</dbReference>
<dbReference type="STRING" id="3847.A0A0R0FJ89"/>
<dbReference type="Pfam" id="PF00076">
    <property type="entry name" value="RRM_1"/>
    <property type="match status" value="1"/>
</dbReference>
<proteinExistence type="predicted"/>
<dbReference type="SUPFAM" id="SSF54928">
    <property type="entry name" value="RNA-binding domain, RBD"/>
    <property type="match status" value="1"/>
</dbReference>
<dbReference type="Gene3D" id="3.30.70.330">
    <property type="match status" value="1"/>
</dbReference>
<evidence type="ECO:0000313" key="6">
    <source>
        <dbReference type="EMBL" id="KRH06106.1"/>
    </source>
</evidence>
<accession>A0A0R0FJ89</accession>
<dbReference type="PROSITE" id="PS50102">
    <property type="entry name" value="RRM"/>
    <property type="match status" value="1"/>
</dbReference>
<reference evidence="6" key="3">
    <citation type="submission" date="2018-07" db="EMBL/GenBank/DDBJ databases">
        <title>WGS assembly of Glycine max.</title>
        <authorList>
            <person name="Schmutz J."/>
            <person name="Cannon S."/>
            <person name="Schlueter J."/>
            <person name="Ma J."/>
            <person name="Mitros T."/>
            <person name="Nelson W."/>
            <person name="Hyten D."/>
            <person name="Song Q."/>
            <person name="Thelen J."/>
            <person name="Cheng J."/>
            <person name="Xu D."/>
            <person name="Hellsten U."/>
            <person name="May G."/>
            <person name="Yu Y."/>
            <person name="Sakurai T."/>
            <person name="Umezawa T."/>
            <person name="Bhattacharyya M."/>
            <person name="Sandhu D."/>
            <person name="Valliyodan B."/>
            <person name="Lindquist E."/>
            <person name="Peto M."/>
            <person name="Grant D."/>
            <person name="Shu S."/>
            <person name="Goodstein D."/>
            <person name="Barry K."/>
            <person name="Futrell-Griggs M."/>
            <person name="Abernathy B."/>
            <person name="Du J."/>
            <person name="Tian Z."/>
            <person name="Zhu L."/>
            <person name="Gill N."/>
            <person name="Joshi T."/>
            <person name="Libault M."/>
            <person name="Sethuraman A."/>
            <person name="Zhang X."/>
            <person name="Shinozaki K."/>
            <person name="Nguyen H."/>
            <person name="Wing R."/>
            <person name="Cregan P."/>
            <person name="Specht J."/>
            <person name="Grimwood J."/>
            <person name="Rokhsar D."/>
            <person name="Stacey G."/>
            <person name="Shoemaker R."/>
            <person name="Jackson S."/>
        </authorList>
    </citation>
    <scope>NUCLEOTIDE SEQUENCE</scope>
    <source>
        <tissue evidence="6">Callus</tissue>
    </source>
</reference>
<keyword evidence="2" id="KW-0747">Spliceosome</keyword>
<dbReference type="CDD" id="cd00590">
    <property type="entry name" value="RRM_SF"/>
    <property type="match status" value="1"/>
</dbReference>
<dbReference type="InterPro" id="IPR000504">
    <property type="entry name" value="RRM_dom"/>
</dbReference>
<dbReference type="InterPro" id="IPR035979">
    <property type="entry name" value="RBD_domain_sf"/>
</dbReference>
<dbReference type="GO" id="GO:0008380">
    <property type="term" value="P:RNA splicing"/>
    <property type="evidence" value="ECO:0007669"/>
    <property type="project" value="UniProtKB-KW"/>
</dbReference>
<keyword evidence="4" id="KW-0694">RNA-binding</keyword>
<keyword evidence="1" id="KW-0507">mRNA processing</keyword>
<dbReference type="GO" id="GO:0005681">
    <property type="term" value="C:spliceosomal complex"/>
    <property type="evidence" value="ECO:0007669"/>
    <property type="project" value="UniProtKB-KW"/>
</dbReference>
<protein>
    <recommendedName>
        <fullName evidence="5">RRM domain-containing protein</fullName>
    </recommendedName>
</protein>
<keyword evidence="8" id="KW-1185">Reference proteome</keyword>
<dbReference type="InterPro" id="IPR050907">
    <property type="entry name" value="SRSF"/>
</dbReference>
<feature type="domain" description="RRM" evidence="5">
    <location>
        <begin position="69"/>
        <end position="146"/>
    </location>
</feature>
<keyword evidence="3" id="KW-0508">mRNA splicing</keyword>
<evidence type="ECO:0000313" key="7">
    <source>
        <dbReference type="EnsemblPlants" id="KRH06106"/>
    </source>
</evidence>
<dbReference type="Proteomes" id="UP000008827">
    <property type="component" value="Chromosome 16"/>
</dbReference>
<evidence type="ECO:0000256" key="2">
    <source>
        <dbReference type="ARBA" id="ARBA00022728"/>
    </source>
</evidence>
<evidence type="ECO:0000256" key="3">
    <source>
        <dbReference type="ARBA" id="ARBA00023187"/>
    </source>
</evidence>
<dbReference type="PANTHER" id="PTHR23147">
    <property type="entry name" value="SERINE/ARGININE RICH SPLICING FACTOR"/>
    <property type="match status" value="1"/>
</dbReference>
<dbReference type="SMR" id="A0A0R0FJ89"/>
<reference evidence="6 7" key="1">
    <citation type="journal article" date="2010" name="Nature">
        <title>Genome sequence of the palaeopolyploid soybean.</title>
        <authorList>
            <person name="Schmutz J."/>
            <person name="Cannon S.B."/>
            <person name="Schlueter J."/>
            <person name="Ma J."/>
            <person name="Mitros T."/>
            <person name="Nelson W."/>
            <person name="Hyten D.L."/>
            <person name="Song Q."/>
            <person name="Thelen J.J."/>
            <person name="Cheng J."/>
            <person name="Xu D."/>
            <person name="Hellsten U."/>
            <person name="May G.D."/>
            <person name="Yu Y."/>
            <person name="Sakurai T."/>
            <person name="Umezawa T."/>
            <person name="Bhattacharyya M.K."/>
            <person name="Sandhu D."/>
            <person name="Valliyodan B."/>
            <person name="Lindquist E."/>
            <person name="Peto M."/>
            <person name="Grant D."/>
            <person name="Shu S."/>
            <person name="Goodstein D."/>
            <person name="Barry K."/>
            <person name="Futrell-Griggs M."/>
            <person name="Abernathy B."/>
            <person name="Du J."/>
            <person name="Tian Z."/>
            <person name="Zhu L."/>
            <person name="Gill N."/>
            <person name="Joshi T."/>
            <person name="Libault M."/>
            <person name="Sethuraman A."/>
            <person name="Zhang X.-C."/>
            <person name="Shinozaki K."/>
            <person name="Nguyen H.T."/>
            <person name="Wing R.A."/>
            <person name="Cregan P."/>
            <person name="Specht J."/>
            <person name="Grimwood J."/>
            <person name="Rokhsar D."/>
            <person name="Stacey G."/>
            <person name="Shoemaker R.C."/>
            <person name="Jackson S.A."/>
        </authorList>
    </citation>
    <scope>NUCLEOTIDE SEQUENCE</scope>
    <source>
        <strain evidence="7">cv. Williams 82</strain>
        <tissue evidence="6">Callus</tissue>
    </source>
</reference>
<dbReference type="GO" id="GO:0000381">
    <property type="term" value="P:regulation of alternative mRNA splicing, via spliceosome"/>
    <property type="evidence" value="ECO:0000318"/>
    <property type="project" value="GO_Central"/>
</dbReference>
<sequence>MREEREEREEREKREERDTGWIRVTSRGEREVRNRASSGKEPRWDYAETRGRVQHSVDVVNWRDRKDISSFYFTRFADDITEKELWQQFKRWGDVREIFIPNRRNYSGRRYGFVRFKGVQDIQQLARQLDSIVIGGMKLYVNIPKYNRERQTQEDKHRTKEVSYKHDFRELHSNVRQNQYLTRMLNRIRQIVVVMGDMVDVGDDVEAKRRMDKARVLIRTPWPSMIKHVIEVHISGETFKVHVVEECGSMACENHIRGSSYGDSSEEIESVDSLVGDDISDPISVAGADHEHARATEMDQRLCQAQASGRRYWPDYPQVRRGMDVRWITVKIIG</sequence>
<dbReference type="GO" id="GO:0016607">
    <property type="term" value="C:nuclear speck"/>
    <property type="evidence" value="ECO:0000318"/>
    <property type="project" value="GO_Central"/>
</dbReference>
<evidence type="ECO:0000256" key="4">
    <source>
        <dbReference type="PROSITE-ProRule" id="PRU00176"/>
    </source>
</evidence>
<organism evidence="6">
    <name type="scientific">Glycine max</name>
    <name type="common">Soybean</name>
    <name type="synonym">Glycine hispida</name>
    <dbReference type="NCBI Taxonomy" id="3847"/>
    <lineage>
        <taxon>Eukaryota</taxon>
        <taxon>Viridiplantae</taxon>
        <taxon>Streptophyta</taxon>
        <taxon>Embryophyta</taxon>
        <taxon>Tracheophyta</taxon>
        <taxon>Spermatophyta</taxon>
        <taxon>Magnoliopsida</taxon>
        <taxon>eudicotyledons</taxon>
        <taxon>Gunneridae</taxon>
        <taxon>Pentapetalae</taxon>
        <taxon>rosids</taxon>
        <taxon>fabids</taxon>
        <taxon>Fabales</taxon>
        <taxon>Fabaceae</taxon>
        <taxon>Papilionoideae</taxon>
        <taxon>50 kb inversion clade</taxon>
        <taxon>NPAAA clade</taxon>
        <taxon>indigoferoid/millettioid clade</taxon>
        <taxon>Phaseoleae</taxon>
        <taxon>Glycine</taxon>
        <taxon>Glycine subgen. Soja</taxon>
    </lineage>
</organism>